<reference evidence="1 2" key="1">
    <citation type="submission" date="2023-01" db="EMBL/GenBank/DDBJ databases">
        <title>Vibrio sp. KJ40-1 sp.nov, isolated from marine algae.</title>
        <authorList>
            <person name="Butt M."/>
            <person name="Kim J.M.J."/>
            <person name="Jeon C.O.C."/>
        </authorList>
    </citation>
    <scope>NUCLEOTIDE SEQUENCE [LARGE SCALE GENOMIC DNA]</scope>
    <source>
        <strain evidence="1 2">KJ40-1</strain>
    </source>
</reference>
<dbReference type="Pfam" id="PF16964">
    <property type="entry name" value="TadF"/>
    <property type="match status" value="1"/>
</dbReference>
<comment type="caution">
    <text evidence="1">The sequence shown here is derived from an EMBL/GenBank/DDBJ whole genome shotgun (WGS) entry which is preliminary data.</text>
</comment>
<sequence length="168" mass="18661">MSIVSMAFVMMLMFAGDLVAKISMKGKLDRLSFSAASVAKERTQLYSEDYKMSNQQLNDIYDVMAKSLKRTYTNYSQADFGMLYEEQTYSTSGVTNALVTWNSTGGITCSVSENLSQIESNLAVTTSWGRKSTLYRVTLCYETENWLIGFALGSGFTRVTSSSVILGR</sequence>
<dbReference type="RefSeq" id="WP_272133524.1">
    <property type="nucleotide sequence ID" value="NZ_JAQLOI010000001.1"/>
</dbReference>
<organism evidence="1 2">
    <name type="scientific">Vibrio algarum</name>
    <dbReference type="NCBI Taxonomy" id="3020714"/>
    <lineage>
        <taxon>Bacteria</taxon>
        <taxon>Pseudomonadati</taxon>
        <taxon>Pseudomonadota</taxon>
        <taxon>Gammaproteobacteria</taxon>
        <taxon>Vibrionales</taxon>
        <taxon>Vibrionaceae</taxon>
        <taxon>Vibrio</taxon>
    </lineage>
</organism>
<evidence type="ECO:0000313" key="1">
    <source>
        <dbReference type="EMBL" id="MDB1123137.1"/>
    </source>
</evidence>
<proteinExistence type="predicted"/>
<protein>
    <submittedName>
        <fullName evidence="1">Tight adherence pilus pseudopilin TadF</fullName>
    </submittedName>
</protein>
<dbReference type="InterPro" id="IPR031582">
    <property type="entry name" value="TadF"/>
</dbReference>
<name>A0ABT4YP15_9VIBR</name>
<evidence type="ECO:0000313" key="2">
    <source>
        <dbReference type="Proteomes" id="UP001210678"/>
    </source>
</evidence>
<dbReference type="EMBL" id="JAQLOI010000001">
    <property type="protein sequence ID" value="MDB1123137.1"/>
    <property type="molecule type" value="Genomic_DNA"/>
</dbReference>
<gene>
    <name evidence="1" type="primary">tadF</name>
    <name evidence="1" type="ORF">PGX00_05385</name>
</gene>
<dbReference type="Proteomes" id="UP001210678">
    <property type="component" value="Unassembled WGS sequence"/>
</dbReference>
<accession>A0ABT4YP15</accession>
<keyword evidence="2" id="KW-1185">Reference proteome</keyword>